<sequence length="87" mass="10231">MVQVFNGQEVQRRKVEFETLKQLSCLSQYVPQPLEFGDTFMVFSYLPDKDAEEALNQLSMDVLQDHKHFTEIVPSWYPKNYTIDAIN</sequence>
<gene>
    <name evidence="1" type="ORF">B0X71_01265</name>
</gene>
<protein>
    <submittedName>
        <fullName evidence="1">Uncharacterized protein</fullName>
    </submittedName>
</protein>
<dbReference type="Proteomes" id="UP000188184">
    <property type="component" value="Chromosome"/>
</dbReference>
<accession>A0A1Q2KUL4</accession>
<dbReference type="EMBL" id="CP019640">
    <property type="protein sequence ID" value="AQQ51879.1"/>
    <property type="molecule type" value="Genomic_DNA"/>
</dbReference>
<dbReference type="KEGG" id="pmar:B0X71_01265"/>
<organism evidence="1 2">
    <name type="scientific">Planococcus lenghuensis</name>
    <dbReference type="NCBI Taxonomy" id="2213202"/>
    <lineage>
        <taxon>Bacteria</taxon>
        <taxon>Bacillati</taxon>
        <taxon>Bacillota</taxon>
        <taxon>Bacilli</taxon>
        <taxon>Bacillales</taxon>
        <taxon>Caryophanaceae</taxon>
        <taxon>Planococcus</taxon>
    </lineage>
</organism>
<dbReference type="SUPFAM" id="SSF56112">
    <property type="entry name" value="Protein kinase-like (PK-like)"/>
    <property type="match status" value="1"/>
</dbReference>
<dbReference type="InterPro" id="IPR011009">
    <property type="entry name" value="Kinase-like_dom_sf"/>
</dbReference>
<dbReference type="AlphaFoldDB" id="A0A1Q2KUL4"/>
<evidence type="ECO:0000313" key="2">
    <source>
        <dbReference type="Proteomes" id="UP000188184"/>
    </source>
</evidence>
<proteinExistence type="predicted"/>
<keyword evidence="2" id="KW-1185">Reference proteome</keyword>
<evidence type="ECO:0000313" key="1">
    <source>
        <dbReference type="EMBL" id="AQQ51879.1"/>
    </source>
</evidence>
<name>A0A1Q2KUL4_9BACL</name>
<reference evidence="1 2" key="1">
    <citation type="submission" date="2017-02" db="EMBL/GenBank/DDBJ databases">
        <title>The complete genomic sequence of a novel cold adapted crude oil-degrading bacterium Planococcus qaidamina Y42.</title>
        <authorList>
            <person name="Yang R."/>
        </authorList>
    </citation>
    <scope>NUCLEOTIDE SEQUENCE [LARGE SCALE GENOMIC DNA]</scope>
    <source>
        <strain evidence="1 2">Y42</strain>
    </source>
</reference>